<dbReference type="GO" id="GO:0008374">
    <property type="term" value="F:O-acyltransferase activity"/>
    <property type="evidence" value="ECO:0007669"/>
    <property type="project" value="InterPro"/>
</dbReference>
<evidence type="ECO:0000313" key="3">
    <source>
        <dbReference type="Proteomes" id="UP000507470"/>
    </source>
</evidence>
<protein>
    <submittedName>
        <fullName evidence="2">LYPLA3</fullName>
        <ecNumber evidence="2">3.1.1.5</ecNumber>
    </submittedName>
</protein>
<keyword evidence="2" id="KW-0378">Hydrolase</keyword>
<dbReference type="Gene3D" id="3.40.50.1820">
    <property type="entry name" value="alpha/beta hydrolase"/>
    <property type="match status" value="1"/>
</dbReference>
<dbReference type="Pfam" id="PF02450">
    <property type="entry name" value="LCAT"/>
    <property type="match status" value="2"/>
</dbReference>
<evidence type="ECO:0000256" key="1">
    <source>
        <dbReference type="SAM" id="SignalP"/>
    </source>
</evidence>
<dbReference type="GO" id="GO:0004622">
    <property type="term" value="F:phosphatidylcholine lysophospholipase activity"/>
    <property type="evidence" value="ECO:0007669"/>
    <property type="project" value="UniProtKB-EC"/>
</dbReference>
<sequence>MFRLMFTVFFLALYCDCKILNPVILVPGDGGSQIEAKLNKTTANPFCYFHTEGYYNLWVNQEELFPHTITCFTDNMSNSPGVQTKIPGWGDTKTVEWLDPEHVADILTDGWKSTSYFSSIVNAMVEWGYERNVSVRGAPYDFRKAARNVCSKQQYKSSIARPQHGEPYHIVLPKPPATVMENKFIQSFITLAGVWGGSVKPLILLATGDNMDIPWLWPSQVRQQQRSMPSIAWLMPSDKFWEKDEILVERPGRNYTVNDYEQFFKDINFTDGWYMRQDTANLVRSLIPPGVEVHCLHGYGVPTPGKLVYKGHMWPDIKPNVTMDGGDGTVNIRSLQGCLLWQDLSQTYFLKFIWQWQFDLY</sequence>
<dbReference type="Proteomes" id="UP000507470">
    <property type="component" value="Unassembled WGS sequence"/>
</dbReference>
<feature type="signal peptide" evidence="1">
    <location>
        <begin position="1"/>
        <end position="17"/>
    </location>
</feature>
<dbReference type="PANTHER" id="PTHR11440">
    <property type="entry name" value="LECITHIN-CHOLESTEROL ACYLTRANSFERASE-RELATED"/>
    <property type="match status" value="1"/>
</dbReference>
<dbReference type="AlphaFoldDB" id="A0A6J8CME2"/>
<gene>
    <name evidence="2" type="ORF">MCOR_31220</name>
</gene>
<name>A0A6J8CME2_MYTCO</name>
<keyword evidence="3" id="KW-1185">Reference proteome</keyword>
<organism evidence="2 3">
    <name type="scientific">Mytilus coruscus</name>
    <name type="common">Sea mussel</name>
    <dbReference type="NCBI Taxonomy" id="42192"/>
    <lineage>
        <taxon>Eukaryota</taxon>
        <taxon>Metazoa</taxon>
        <taxon>Spiralia</taxon>
        <taxon>Lophotrochozoa</taxon>
        <taxon>Mollusca</taxon>
        <taxon>Bivalvia</taxon>
        <taxon>Autobranchia</taxon>
        <taxon>Pteriomorphia</taxon>
        <taxon>Mytilida</taxon>
        <taxon>Mytiloidea</taxon>
        <taxon>Mytilidae</taxon>
        <taxon>Mytilinae</taxon>
        <taxon>Mytilus</taxon>
    </lineage>
</organism>
<dbReference type="EMBL" id="CACVKT020005631">
    <property type="protein sequence ID" value="CAC5396696.1"/>
    <property type="molecule type" value="Genomic_DNA"/>
</dbReference>
<dbReference type="InterPro" id="IPR029058">
    <property type="entry name" value="AB_hydrolase_fold"/>
</dbReference>
<proteinExistence type="predicted"/>
<dbReference type="OrthoDB" id="190846at2759"/>
<dbReference type="SUPFAM" id="SSF53474">
    <property type="entry name" value="alpha/beta-Hydrolases"/>
    <property type="match status" value="1"/>
</dbReference>
<evidence type="ECO:0000313" key="2">
    <source>
        <dbReference type="EMBL" id="CAC5396696.1"/>
    </source>
</evidence>
<feature type="chain" id="PRO_5026891977" evidence="1">
    <location>
        <begin position="18"/>
        <end position="361"/>
    </location>
</feature>
<accession>A0A6J8CME2</accession>
<dbReference type="EC" id="3.1.1.5" evidence="2"/>
<reference evidence="2 3" key="1">
    <citation type="submission" date="2020-06" db="EMBL/GenBank/DDBJ databases">
        <authorList>
            <person name="Li R."/>
            <person name="Bekaert M."/>
        </authorList>
    </citation>
    <scope>NUCLEOTIDE SEQUENCE [LARGE SCALE GENOMIC DNA]</scope>
    <source>
        <strain evidence="3">wild</strain>
    </source>
</reference>
<dbReference type="InterPro" id="IPR003386">
    <property type="entry name" value="LACT/PDAT_acylTrfase"/>
</dbReference>
<keyword evidence="1" id="KW-0732">Signal</keyword>
<dbReference type="GO" id="GO:0006629">
    <property type="term" value="P:lipid metabolic process"/>
    <property type="evidence" value="ECO:0007669"/>
    <property type="project" value="InterPro"/>
</dbReference>